<comment type="caution">
    <text evidence="4">The sequence shown here is derived from an EMBL/GenBank/DDBJ whole genome shotgun (WGS) entry which is preliminary data.</text>
</comment>
<evidence type="ECO:0000259" key="3">
    <source>
        <dbReference type="Pfam" id="PF17782"/>
    </source>
</evidence>
<dbReference type="SUPFAM" id="SSF102405">
    <property type="entry name" value="MCP/YpsA-like"/>
    <property type="match status" value="1"/>
</dbReference>
<organism evidence="4 5">
    <name type="scientific">Ezakiella coagulans</name>
    <dbReference type="NCBI Taxonomy" id="46507"/>
    <lineage>
        <taxon>Bacteria</taxon>
        <taxon>Bacillati</taxon>
        <taxon>Bacillota</taxon>
        <taxon>Tissierellia</taxon>
        <taxon>Ezakiella</taxon>
    </lineage>
</organism>
<dbReference type="InterPro" id="IPR003488">
    <property type="entry name" value="DprA"/>
</dbReference>
<evidence type="ECO:0000256" key="1">
    <source>
        <dbReference type="ARBA" id="ARBA00006525"/>
    </source>
</evidence>
<dbReference type="Proteomes" id="UP000245793">
    <property type="component" value="Unassembled WGS sequence"/>
</dbReference>
<name>A0A2U1E3W3_9FIRM</name>
<dbReference type="PANTHER" id="PTHR43022">
    <property type="entry name" value="PROTEIN SMF"/>
    <property type="match status" value="1"/>
</dbReference>
<dbReference type="AlphaFoldDB" id="A0A2U1E3W3"/>
<dbReference type="InterPro" id="IPR036388">
    <property type="entry name" value="WH-like_DNA-bd_sf"/>
</dbReference>
<sequence length="364" mass="40699">MAYSNCDAYIFLNSINLSNKKIIAIKESLENISEIFEMTKNDFMSLEILKEKDIDYILENKNYDKLEWTKEYYRNLGVHVMTIEDEDYPYSLKNIEDAPQILYIKGELKPEDHIALAVVGSRRLSDYGKEATKFIASEISKLGITVVSGMADGADSIAHRAALKENNRTIAVMGTGIDVIYPQKNKVLYGEISEKGAVITEFPAKMKGAPYNFPRRNRIISGLSLGVVVVEAKEKSGTLITASFAAEQGRDVFAIPGNINSIYSKGTNKLIQDGAKLVMGVEDIVSEIRELRELAEPKKEKKSTNFTDVQNLIINELQNGEANVDKLIARTGLDVTTLQVTLAELELMDFIVSTRRGTYMLKMK</sequence>
<evidence type="ECO:0000313" key="5">
    <source>
        <dbReference type="Proteomes" id="UP000245793"/>
    </source>
</evidence>
<dbReference type="Gene3D" id="3.40.50.450">
    <property type="match status" value="1"/>
</dbReference>
<reference evidence="4 5" key="1">
    <citation type="submission" date="2018-04" db="EMBL/GenBank/DDBJ databases">
        <title>Genomic Encyclopedia of Type Strains, Phase IV (KMG-IV): sequencing the most valuable type-strain genomes for metagenomic binning, comparative biology and taxonomic classification.</title>
        <authorList>
            <person name="Goeker M."/>
        </authorList>
    </citation>
    <scope>NUCLEOTIDE SEQUENCE [LARGE SCALE GENOMIC DNA]</scope>
    <source>
        <strain evidence="4 5">DSM 20705</strain>
    </source>
</reference>
<evidence type="ECO:0000259" key="2">
    <source>
        <dbReference type="Pfam" id="PF02481"/>
    </source>
</evidence>
<dbReference type="InterPro" id="IPR057666">
    <property type="entry name" value="DrpA_SLOG"/>
</dbReference>
<comment type="similarity">
    <text evidence="1">Belongs to the DprA/Smf family.</text>
</comment>
<keyword evidence="5" id="KW-1185">Reference proteome</keyword>
<evidence type="ECO:0000313" key="4">
    <source>
        <dbReference type="EMBL" id="PVY94626.1"/>
    </source>
</evidence>
<dbReference type="InterPro" id="IPR041614">
    <property type="entry name" value="DprA_WH"/>
</dbReference>
<dbReference type="Pfam" id="PF17782">
    <property type="entry name" value="WHD_DprA"/>
    <property type="match status" value="1"/>
</dbReference>
<gene>
    <name evidence="4" type="ORF">C7381_104132</name>
</gene>
<dbReference type="Gene3D" id="1.10.10.10">
    <property type="entry name" value="Winged helix-like DNA-binding domain superfamily/Winged helix DNA-binding domain"/>
    <property type="match status" value="1"/>
</dbReference>
<accession>A0A2U1E3W3</accession>
<dbReference type="PANTHER" id="PTHR43022:SF1">
    <property type="entry name" value="PROTEIN SMF"/>
    <property type="match status" value="1"/>
</dbReference>
<feature type="domain" description="DprA winged helix" evidence="3">
    <location>
        <begin position="307"/>
        <end position="353"/>
    </location>
</feature>
<feature type="domain" description="Smf/DprA SLOG" evidence="2">
    <location>
        <begin position="80"/>
        <end position="288"/>
    </location>
</feature>
<dbReference type="RefSeq" id="WP_116480040.1">
    <property type="nucleotide sequence ID" value="NZ_QEKV01000004.1"/>
</dbReference>
<proteinExistence type="inferred from homology"/>
<dbReference type="EMBL" id="QEKV01000004">
    <property type="protein sequence ID" value="PVY94626.1"/>
    <property type="molecule type" value="Genomic_DNA"/>
</dbReference>
<dbReference type="NCBIfam" id="TIGR00732">
    <property type="entry name" value="dprA"/>
    <property type="match status" value="1"/>
</dbReference>
<protein>
    <submittedName>
        <fullName evidence="4">DNA processing protein</fullName>
    </submittedName>
</protein>
<dbReference type="Pfam" id="PF02481">
    <property type="entry name" value="DNA_processg_A"/>
    <property type="match status" value="1"/>
</dbReference>
<dbReference type="GO" id="GO:0009294">
    <property type="term" value="P:DNA-mediated transformation"/>
    <property type="evidence" value="ECO:0007669"/>
    <property type="project" value="InterPro"/>
</dbReference>